<dbReference type="EMBL" id="BAABFN010000001">
    <property type="protein sequence ID" value="GAA4300854.1"/>
    <property type="molecule type" value="Genomic_DNA"/>
</dbReference>
<dbReference type="InterPro" id="IPR037012">
    <property type="entry name" value="NanQ/TabA/YiaL_sf"/>
</dbReference>
<accession>A0ABP8FDC6</accession>
<keyword evidence="1" id="KW-0732">Signal</keyword>
<evidence type="ECO:0008006" key="4">
    <source>
        <dbReference type="Google" id="ProtNLM"/>
    </source>
</evidence>
<evidence type="ECO:0000313" key="3">
    <source>
        <dbReference type="Proteomes" id="UP001501207"/>
    </source>
</evidence>
<dbReference type="NCBIfam" id="TIGR00022">
    <property type="entry name" value="YhcH/YjgK/YiaL family protein"/>
    <property type="match status" value="1"/>
</dbReference>
<gene>
    <name evidence="2" type="ORF">GCM10023143_02220</name>
</gene>
<dbReference type="InterPro" id="IPR004375">
    <property type="entry name" value="NanQ/TabA/YiaL"/>
</dbReference>
<protein>
    <recommendedName>
        <fullName evidence="4">YhcH/YjgK/YiaL family protein</fullName>
    </recommendedName>
</protein>
<dbReference type="PANTHER" id="PTHR34986">
    <property type="entry name" value="EVOLVED BETA-GALACTOSIDASE SUBUNIT BETA"/>
    <property type="match status" value="1"/>
</dbReference>
<dbReference type="SUPFAM" id="SSF51197">
    <property type="entry name" value="Clavaminate synthase-like"/>
    <property type="match status" value="1"/>
</dbReference>
<comment type="caution">
    <text evidence="2">The sequence shown here is derived from an EMBL/GenBank/DDBJ whole genome shotgun (WGS) entry which is preliminary data.</text>
</comment>
<feature type="signal peptide" evidence="1">
    <location>
        <begin position="1"/>
        <end position="26"/>
    </location>
</feature>
<dbReference type="PANTHER" id="PTHR34986:SF1">
    <property type="entry name" value="PROTEIN YIAL"/>
    <property type="match status" value="1"/>
</dbReference>
<dbReference type="Proteomes" id="UP001501207">
    <property type="component" value="Unassembled WGS sequence"/>
</dbReference>
<proteinExistence type="predicted"/>
<keyword evidence="3" id="KW-1185">Reference proteome</keyword>
<reference evidence="3" key="1">
    <citation type="journal article" date="2019" name="Int. J. Syst. Evol. Microbiol.">
        <title>The Global Catalogue of Microorganisms (GCM) 10K type strain sequencing project: providing services to taxonomists for standard genome sequencing and annotation.</title>
        <authorList>
            <consortium name="The Broad Institute Genomics Platform"/>
            <consortium name="The Broad Institute Genome Sequencing Center for Infectious Disease"/>
            <person name="Wu L."/>
            <person name="Ma J."/>
        </authorList>
    </citation>
    <scope>NUCLEOTIDE SEQUENCE [LARGE SCALE GENOMIC DNA]</scope>
    <source>
        <strain evidence="3">JCM 17664</strain>
    </source>
</reference>
<evidence type="ECO:0000256" key="1">
    <source>
        <dbReference type="SAM" id="SignalP"/>
    </source>
</evidence>
<sequence>MLRFMQQNVFRLFLALVLLLSAGTLASAQGTKKGESDAAWFAGKSWLKGLKLTPHKSINQRVFTEQYHKNQAAWDKAFAFMRDHDLATMAPGKYPIDGEQVFATITEAPGKDKDKTQFESHRNYSDLQYVISGKEMIGVCPVSKAKVTRPYNPAGDGANYTAKGKYYLAEPGTFFIFSPEEAHRPGIKGDNSGTPIKKLVIKVRMAGR</sequence>
<feature type="chain" id="PRO_5046022737" description="YhcH/YjgK/YiaL family protein" evidence="1">
    <location>
        <begin position="27"/>
        <end position="208"/>
    </location>
</feature>
<dbReference type="Pfam" id="PF04074">
    <property type="entry name" value="DUF386"/>
    <property type="match status" value="1"/>
</dbReference>
<name>A0ABP8FDC6_9BACT</name>
<dbReference type="Gene3D" id="2.60.120.370">
    <property type="entry name" value="YhcH/YjgK/YiaL"/>
    <property type="match status" value="1"/>
</dbReference>
<evidence type="ECO:0000313" key="2">
    <source>
        <dbReference type="EMBL" id="GAA4300854.1"/>
    </source>
</evidence>
<organism evidence="2 3">
    <name type="scientific">Compostibacter hankyongensis</name>
    <dbReference type="NCBI Taxonomy" id="1007089"/>
    <lineage>
        <taxon>Bacteria</taxon>
        <taxon>Pseudomonadati</taxon>
        <taxon>Bacteroidota</taxon>
        <taxon>Chitinophagia</taxon>
        <taxon>Chitinophagales</taxon>
        <taxon>Chitinophagaceae</taxon>
        <taxon>Compostibacter</taxon>
    </lineage>
</organism>